<protein>
    <submittedName>
        <fullName evidence="1">Uncharacterized protein</fullName>
    </submittedName>
</protein>
<dbReference type="Proteomes" id="UP000319383">
    <property type="component" value="Chromosome"/>
</dbReference>
<reference evidence="1 2" key="1">
    <citation type="submission" date="2019-02" db="EMBL/GenBank/DDBJ databases">
        <title>Deep-cultivation of Planctomycetes and their phenomic and genomic characterization uncovers novel biology.</title>
        <authorList>
            <person name="Wiegand S."/>
            <person name="Jogler M."/>
            <person name="Boedeker C."/>
            <person name="Pinto D."/>
            <person name="Vollmers J."/>
            <person name="Rivas-Marin E."/>
            <person name="Kohn T."/>
            <person name="Peeters S.H."/>
            <person name="Heuer A."/>
            <person name="Rast P."/>
            <person name="Oberbeckmann S."/>
            <person name="Bunk B."/>
            <person name="Jeske O."/>
            <person name="Meyerdierks A."/>
            <person name="Storesund J.E."/>
            <person name="Kallscheuer N."/>
            <person name="Luecker S."/>
            <person name="Lage O.M."/>
            <person name="Pohl T."/>
            <person name="Merkel B.J."/>
            <person name="Hornburger P."/>
            <person name="Mueller R.-W."/>
            <person name="Bruemmer F."/>
            <person name="Labrenz M."/>
            <person name="Spormann A.M."/>
            <person name="Op den Camp H."/>
            <person name="Overmann J."/>
            <person name="Amann R."/>
            <person name="Jetten M.S.M."/>
            <person name="Mascher T."/>
            <person name="Medema M.H."/>
            <person name="Devos D.P."/>
            <person name="Kaster A.-K."/>
            <person name="Ovreas L."/>
            <person name="Rohde M."/>
            <person name="Galperin M.Y."/>
            <person name="Jogler C."/>
        </authorList>
    </citation>
    <scope>NUCLEOTIDE SEQUENCE [LARGE SCALE GENOMIC DNA]</scope>
    <source>
        <strain evidence="1 2">Mal52</strain>
    </source>
</reference>
<gene>
    <name evidence="1" type="ORF">Mal52_59010</name>
</gene>
<dbReference type="KEGG" id="sdyn:Mal52_59010"/>
<dbReference type="EMBL" id="CP036276">
    <property type="protein sequence ID" value="QDU47372.1"/>
    <property type="molecule type" value="Genomic_DNA"/>
</dbReference>
<name>A0A517ZY17_9PLAN</name>
<evidence type="ECO:0000313" key="2">
    <source>
        <dbReference type="Proteomes" id="UP000319383"/>
    </source>
</evidence>
<organism evidence="1 2">
    <name type="scientific">Symmachiella dynata</name>
    <dbReference type="NCBI Taxonomy" id="2527995"/>
    <lineage>
        <taxon>Bacteria</taxon>
        <taxon>Pseudomonadati</taxon>
        <taxon>Planctomycetota</taxon>
        <taxon>Planctomycetia</taxon>
        <taxon>Planctomycetales</taxon>
        <taxon>Planctomycetaceae</taxon>
        <taxon>Symmachiella</taxon>
    </lineage>
</organism>
<dbReference type="AlphaFoldDB" id="A0A517ZY17"/>
<keyword evidence="2" id="KW-1185">Reference proteome</keyword>
<evidence type="ECO:0000313" key="1">
    <source>
        <dbReference type="EMBL" id="QDU47372.1"/>
    </source>
</evidence>
<accession>A0A517ZY17</accession>
<sequence length="35" mass="3727">MASEDGNGLPSPIEDQGVCKSHEAILIPPAYREMA</sequence>
<proteinExistence type="predicted"/>